<proteinExistence type="predicted"/>
<name>A0ABQ9W775_SAGOE</name>
<reference evidence="2 3" key="1">
    <citation type="submission" date="2023-05" db="EMBL/GenBank/DDBJ databases">
        <title>B98-5 Cell Line De Novo Hybrid Assembly: An Optical Mapping Approach.</title>
        <authorList>
            <person name="Kananen K."/>
            <person name="Auerbach J.A."/>
            <person name="Kautto E."/>
            <person name="Blachly J.S."/>
        </authorList>
    </citation>
    <scope>NUCLEOTIDE SEQUENCE [LARGE SCALE GENOMIC DNA]</scope>
    <source>
        <strain evidence="2">B95-8</strain>
        <tissue evidence="2">Cell line</tissue>
    </source>
</reference>
<dbReference type="EMBL" id="JASSZA010000002">
    <property type="protein sequence ID" value="KAK2117449.1"/>
    <property type="molecule type" value="Genomic_DNA"/>
</dbReference>
<evidence type="ECO:0000256" key="1">
    <source>
        <dbReference type="SAM" id="MobiDB-lite"/>
    </source>
</evidence>
<evidence type="ECO:0000313" key="2">
    <source>
        <dbReference type="EMBL" id="KAK2117449.1"/>
    </source>
</evidence>
<keyword evidence="3" id="KW-1185">Reference proteome</keyword>
<organism evidence="2 3">
    <name type="scientific">Saguinus oedipus</name>
    <name type="common">Cotton-top tamarin</name>
    <name type="synonym">Oedipomidas oedipus</name>
    <dbReference type="NCBI Taxonomy" id="9490"/>
    <lineage>
        <taxon>Eukaryota</taxon>
        <taxon>Metazoa</taxon>
        <taxon>Chordata</taxon>
        <taxon>Craniata</taxon>
        <taxon>Vertebrata</taxon>
        <taxon>Euteleostomi</taxon>
        <taxon>Mammalia</taxon>
        <taxon>Eutheria</taxon>
        <taxon>Euarchontoglires</taxon>
        <taxon>Primates</taxon>
        <taxon>Haplorrhini</taxon>
        <taxon>Platyrrhini</taxon>
        <taxon>Cebidae</taxon>
        <taxon>Callitrichinae</taxon>
        <taxon>Saguinus</taxon>
    </lineage>
</organism>
<sequence length="150" mass="15598">MPGDAGAIQVSSGRPGLEPSFTGRPCAEDGGLGEEVDLWGQQQTQKGLRGQEWGCRVPAAEAGLLPPGLQRDPQELNPPLTAECPLTCGLNGFFGPVGVWPTAGEQSGPLGDLKQLLCGPQAGDKPQPGCMGSEWVLSMTPVDWSNHVPA</sequence>
<protein>
    <submittedName>
        <fullName evidence="2">Uncharacterized protein</fullName>
    </submittedName>
</protein>
<gene>
    <name evidence="2" type="ORF">P7K49_004335</name>
</gene>
<feature type="region of interest" description="Disordered" evidence="1">
    <location>
        <begin position="1"/>
        <end position="34"/>
    </location>
</feature>
<accession>A0ABQ9W775</accession>
<dbReference type="Proteomes" id="UP001266305">
    <property type="component" value="Unassembled WGS sequence"/>
</dbReference>
<comment type="caution">
    <text evidence="2">The sequence shown here is derived from an EMBL/GenBank/DDBJ whole genome shotgun (WGS) entry which is preliminary data.</text>
</comment>
<evidence type="ECO:0000313" key="3">
    <source>
        <dbReference type="Proteomes" id="UP001266305"/>
    </source>
</evidence>